<dbReference type="EMBL" id="KX434764">
    <property type="protein sequence ID" value="ART66894.1"/>
    <property type="molecule type" value="Genomic_DNA"/>
</dbReference>
<keyword evidence="9 15" id="KW-1177">Microtubular inwards viral transport</keyword>
<evidence type="ECO:0000256" key="11">
    <source>
        <dbReference type="ARBA" id="ARBA00023120"/>
    </source>
</evidence>
<evidence type="ECO:0000256" key="14">
    <source>
        <dbReference type="ARBA" id="ARBA00023296"/>
    </source>
</evidence>
<dbReference type="Pfam" id="PF00513">
    <property type="entry name" value="Late_protein_L2"/>
    <property type="match status" value="1"/>
</dbReference>
<dbReference type="GO" id="GO:0043657">
    <property type="term" value="C:host cell"/>
    <property type="evidence" value="ECO:0007669"/>
    <property type="project" value="GOC"/>
</dbReference>
<evidence type="ECO:0000256" key="8">
    <source>
        <dbReference type="ARBA" id="ARBA00022921"/>
    </source>
</evidence>
<evidence type="ECO:0000313" key="16">
    <source>
        <dbReference type="EMBL" id="ART66894.1"/>
    </source>
</evidence>
<evidence type="ECO:0000256" key="10">
    <source>
        <dbReference type="ARBA" id="ARBA00023046"/>
    </source>
</evidence>
<evidence type="ECO:0000256" key="5">
    <source>
        <dbReference type="ARBA" id="ARBA00022581"/>
    </source>
</evidence>
<comment type="subunit">
    <text evidence="15">Interacts with major capsid protein L1. Interacts with E2; this interaction inhibits E2 transcriptional activity but not the DNA replication function E2. Interacts with host HSPA8; this interaction is required for L2 nuclear translocation. Interacts with host importins KPNB2 and KPNB3. Forms a complex with importin alpha2-beta1 heterodimers via interaction with the importin alpha2 adapter. Interacts with host DYNLT1; this interaction is essential for virus intracellular transport during entry. Interacts (via C-terminus) with host retromer subunits VPS35 AND VPS29.</text>
</comment>
<organism evidence="16">
    <name type="scientific">Bat papillomavirus</name>
    <dbReference type="NCBI Taxonomy" id="2004707"/>
    <lineage>
        <taxon>Viruses</taxon>
        <taxon>Monodnaviria</taxon>
        <taxon>Shotokuvirae</taxon>
        <taxon>Cossaviricota</taxon>
        <taxon>Papovaviricetes</taxon>
        <taxon>Zurhausenvirales</taxon>
        <taxon>Papillomaviridae</taxon>
    </lineage>
</organism>
<comment type="caution">
    <text evidence="15">Lacks conserved residue(s) required for the propagation of feature annotation.</text>
</comment>
<comment type="function">
    <text evidence="15">Minor protein of the capsid that localizes along the inner surface of the virion, within the central cavities beneath the L1 pentamers. Plays a role in capsid stabilization through interaction with the major capsid protein L1. Once the virion enters the host cell, L2 escorts the genomic DNA into the nucleus by promoting escape from the endosomal compartments and traffic through the host Golgi network. Mechanistically, the C-terminus of L2 possesses a cell-penetrating peptide that protudes from the host endosome, interacts with host cytoplasmic retromer cargo and thereby mediates the capsid delivery to the host trans-Golgi network. Plays a role through its interaction with host dynein in the intracellular microtubule-dependent transport of viral capsid toward the nucleus. Mediates the viral genome import into the nucleus through binding to host importins. Once within the nucleus, L2 localizes viral genomes to host PML bodies in order to activate early gene expression for establishment of infection. Later on, promotes late gene expression by interacting with the viral E2 protein and by inhibiting its transcriptional activation functions. During virion assembly, encapsidates the genome by direct interaction with the viral DNA.</text>
</comment>
<dbReference type="InterPro" id="IPR000784">
    <property type="entry name" value="Late_L2"/>
</dbReference>
<keyword evidence="7 15" id="KW-0946">Virion</keyword>
<evidence type="ECO:0000256" key="12">
    <source>
        <dbReference type="ARBA" id="ARBA00023125"/>
    </source>
</evidence>
<evidence type="ECO:0000256" key="3">
    <source>
        <dbReference type="ARBA" id="ARBA00022561"/>
    </source>
</evidence>
<keyword evidence="14 15" id="KW-1160">Virus entry into host cell</keyword>
<keyword evidence="11 15" id="KW-1176">Cytoplasmic inwards viral transport</keyword>
<evidence type="ECO:0000256" key="1">
    <source>
        <dbReference type="ARBA" id="ARBA00022524"/>
    </source>
</evidence>
<dbReference type="GO" id="GO:0046718">
    <property type="term" value="P:symbiont entry into host cell"/>
    <property type="evidence" value="ECO:0007669"/>
    <property type="project" value="UniProtKB-KW"/>
</dbReference>
<name>A0A2Z2JMV6_9PAPI</name>
<dbReference type="GO" id="GO:0075521">
    <property type="term" value="P:microtubule-dependent intracellular transport of viral material towards nucleus"/>
    <property type="evidence" value="ECO:0007669"/>
    <property type="project" value="UniProtKB-UniRule"/>
</dbReference>
<proteinExistence type="inferred from homology"/>
<evidence type="ECO:0000256" key="15">
    <source>
        <dbReference type="HAMAP-Rule" id="MF_04003"/>
    </source>
</evidence>
<evidence type="ECO:0000256" key="4">
    <source>
        <dbReference type="ARBA" id="ARBA00022562"/>
    </source>
</evidence>
<evidence type="ECO:0000256" key="2">
    <source>
        <dbReference type="ARBA" id="ARBA00022553"/>
    </source>
</evidence>
<keyword evidence="12 15" id="KW-0238">DNA-binding</keyword>
<keyword evidence="5 15" id="KW-0945">Host-virus interaction</keyword>
<gene>
    <name evidence="15" type="primary">L2</name>
</gene>
<reference evidence="16" key="1">
    <citation type="submission" date="2016-06" db="EMBL/GenBank/DDBJ databases">
        <title>Viral metagenomics study of bats from Saudi Arabia.</title>
        <authorList>
            <person name="Mishra N."/>
            <person name="Williams S.H."/>
            <person name="Lipkin W.I."/>
        </authorList>
    </citation>
    <scope>NUCLEOTIDE SEQUENCE</scope>
    <source>
        <strain evidence="16">KSA424</strain>
    </source>
</reference>
<keyword evidence="2 15" id="KW-0597">Phosphoprotein</keyword>
<feature type="disulfide bond" evidence="15">
    <location>
        <begin position="21"/>
        <end position="27"/>
    </location>
</feature>
<keyword evidence="8 15" id="KW-0426">Late protein</keyword>
<dbReference type="GO" id="GO:0042025">
    <property type="term" value="C:host cell nucleus"/>
    <property type="evidence" value="ECO:0007669"/>
    <property type="project" value="UniProtKB-SubCell"/>
</dbReference>
<dbReference type="GO" id="GO:0005198">
    <property type="term" value="F:structural molecule activity"/>
    <property type="evidence" value="ECO:0007669"/>
    <property type="project" value="UniProtKB-UniRule"/>
</dbReference>
<accession>A0A2Z2JMV6</accession>
<keyword evidence="1 15" id="KW-1163">Viral penetration into host nucleus</keyword>
<comment type="subcellular location">
    <subcellularLocation>
        <location evidence="15">Virion</location>
    </subcellularLocation>
    <subcellularLocation>
        <location evidence="15">Host nucleus</location>
    </subcellularLocation>
</comment>
<keyword evidence="10" id="KW-1039">Host endosome</keyword>
<protein>
    <recommendedName>
        <fullName evidence="15">Minor capsid protein L2</fullName>
    </recommendedName>
</protein>
<evidence type="ECO:0000256" key="9">
    <source>
        <dbReference type="ARBA" id="ARBA00022952"/>
    </source>
</evidence>
<sequence length="562" mass="61407">MTKNGKTRVRRADPKDLFRKCQLGADCPQDIKDKFTQNTWADWLLKFGSLGTYFGNLGIGTGRASTILGRLPARVNPGAGVDVGGVDVGVDPIRVVPQAPPVSIGPGEGAVVEEIPMVPLGPFHPARPPPTLLPGVEEHAVDLADFGIGHVPRTIEPPRFGIVEPGPALPTPEIVGTGGAEGEETVAIISTTPEGSVVSRTQFNNPLFDVTITATNTSGETSSIDHIIVTETPSPNIVGLRGGFGMDTVPIRPSAEDIELQDFTVTSSDLGYPEETQFASTPKRGTTAPRPERITRFGNRRQLLQRPIEEPEFLSRPQDLVRYQNPAYDPDVDLIFTEDLEEVYRGVNPPHEDFRDIITLSAPIYSEAPGGGLRVSRIGQRASIQTRSGLHIGAATHFYRDISAIAGPDPLIPEDAIELSVLGESSGDNVIANGIDESEFVSIDLNEPETAIYQGDLLDEFEDVRGVEEISILADEDETTRIVPAVTARPFPGEAPGDFLVVHYPEDTGGYPPIYPDETPWVRITPSGGYSYSVDYYLHPALYQKKKRRRYYLKRKRKRHFF</sequence>
<keyword evidence="13 15" id="KW-1015">Disulfide bond</keyword>
<dbReference type="GO" id="GO:0019028">
    <property type="term" value="C:viral capsid"/>
    <property type="evidence" value="ECO:0007669"/>
    <property type="project" value="UniProtKB-UniRule"/>
</dbReference>
<evidence type="ECO:0000256" key="13">
    <source>
        <dbReference type="ARBA" id="ARBA00023157"/>
    </source>
</evidence>
<dbReference type="HAMAP" id="MF_04003">
    <property type="entry name" value="PPV_L2"/>
    <property type="match status" value="1"/>
</dbReference>
<evidence type="ECO:0000256" key="7">
    <source>
        <dbReference type="ARBA" id="ARBA00022844"/>
    </source>
</evidence>
<keyword evidence="4 15" id="KW-1048">Host nucleus</keyword>
<keyword evidence="6" id="KW-1040">Host Golgi apparatus</keyword>
<comment type="similarity">
    <text evidence="15">Belongs to the papillomaviridae L2 protein family.</text>
</comment>
<evidence type="ECO:0000256" key="6">
    <source>
        <dbReference type="ARBA" id="ARBA00022812"/>
    </source>
</evidence>
<dbReference type="GO" id="GO:0075732">
    <property type="term" value="P:viral penetration into host nucleus"/>
    <property type="evidence" value="ECO:0007669"/>
    <property type="project" value="UniProtKB-KW"/>
</dbReference>
<keyword evidence="3 15" id="KW-0167">Capsid protein</keyword>
<comment type="PTM">
    <text evidence="15">Highly phosphorylated.</text>
</comment>
<dbReference type="GO" id="GO:0003677">
    <property type="term" value="F:DNA binding"/>
    <property type="evidence" value="ECO:0007669"/>
    <property type="project" value="UniProtKB-UniRule"/>
</dbReference>